<dbReference type="Gene3D" id="3.30.70.1170">
    <property type="entry name" value="Sun protein, domain 3"/>
    <property type="match status" value="1"/>
</dbReference>
<evidence type="ECO:0000259" key="8">
    <source>
        <dbReference type="PROSITE" id="PS51686"/>
    </source>
</evidence>
<evidence type="ECO:0000256" key="5">
    <source>
        <dbReference type="ARBA" id="ARBA00022691"/>
    </source>
</evidence>
<dbReference type="PRINTS" id="PR02008">
    <property type="entry name" value="RCMTFAMILY"/>
</dbReference>
<evidence type="ECO:0000256" key="1">
    <source>
        <dbReference type="ARBA" id="ARBA00007494"/>
    </source>
</evidence>
<dbReference type="RefSeq" id="WP_338535444.1">
    <property type="nucleotide sequence ID" value="NZ_AP028654.1"/>
</dbReference>
<dbReference type="Pfam" id="PF17126">
    <property type="entry name" value="RsmF_methylt_CI"/>
    <property type="match status" value="1"/>
</dbReference>
<sequence>MKLKEEFLEKIRKQLSKEEYSKFLESYKDEKISSLRVNTLKISVEEFLKISPFKLKKIPWSEDGFYFENSERPSKHPYYHAGLFYIQEASAMSPVNELTPKKGDIVLDLCAAPGGKTLQIASKLQNTGVIITNDISTGRIKPLVKNIELAGIKNAYVINENQYKITDKYKKKFDKILIDAPCSGEGMFRKDESMYKNWSTDEVEKYSKLQSEIMDVIDESLKEGGELVYSTCTFSIEENENTINIFMKKHGDYNFIDIKQYEGFVISGGISRLWPHKIKGEGHFLAHVRKTSFHEHDIKEIEKNTNQLNLDNKPPEIFEKFMENNLNTKFVGTFEIINDRLYMLPKIKIDTSGIRVARSGWLLGDIKKKRFVPSQAFAMGLRKEDVKRTINLPSESVEVIKYLKCETIKASGEDGLNLILVDGYPIGWGKINKNTLKNMYPASWRMQ</sequence>
<protein>
    <submittedName>
        <fullName evidence="9">RsmB/NOP family class I SAM-dependent RNA methyltransferase</fullName>
    </submittedName>
</protein>
<dbReference type="GO" id="GO:0003723">
    <property type="term" value="F:RNA binding"/>
    <property type="evidence" value="ECO:0007669"/>
    <property type="project" value="UniProtKB-UniRule"/>
</dbReference>
<dbReference type="InterPro" id="IPR023267">
    <property type="entry name" value="RCMT"/>
</dbReference>
<evidence type="ECO:0000256" key="3">
    <source>
        <dbReference type="ARBA" id="ARBA00022603"/>
    </source>
</evidence>
<dbReference type="PROSITE" id="PS51686">
    <property type="entry name" value="SAM_MT_RSMB_NOP"/>
    <property type="match status" value="1"/>
</dbReference>
<proteinExistence type="inferred from homology"/>
<dbReference type="Pfam" id="PF01189">
    <property type="entry name" value="Methyltr_RsmB-F"/>
    <property type="match status" value="1"/>
</dbReference>
<evidence type="ECO:0000256" key="4">
    <source>
        <dbReference type="ARBA" id="ARBA00022679"/>
    </source>
</evidence>
<dbReference type="InterPro" id="IPR011023">
    <property type="entry name" value="Nop2p"/>
</dbReference>
<dbReference type="GO" id="GO:0001510">
    <property type="term" value="P:RNA methylation"/>
    <property type="evidence" value="ECO:0007669"/>
    <property type="project" value="InterPro"/>
</dbReference>
<dbReference type="InterPro" id="IPR018314">
    <property type="entry name" value="RsmB/NOL1/NOP2-like_CS"/>
</dbReference>
<keyword evidence="2" id="KW-0963">Cytoplasm</keyword>
<evidence type="ECO:0000313" key="9">
    <source>
        <dbReference type="EMBL" id="BEP29833.1"/>
    </source>
</evidence>
<dbReference type="GO" id="GO:0006396">
    <property type="term" value="P:RNA processing"/>
    <property type="evidence" value="ECO:0007669"/>
    <property type="project" value="InterPro"/>
</dbReference>
<keyword evidence="6 7" id="KW-0694">RNA-binding</keyword>
<dbReference type="AlphaFoldDB" id="A0AAU9E8Q6"/>
<gene>
    <name evidence="9" type="ORF">HLPR_21640</name>
</gene>
<dbReference type="Pfam" id="PF13636">
    <property type="entry name" value="Methyltranf_PUA"/>
    <property type="match status" value="1"/>
</dbReference>
<dbReference type="InterPro" id="IPR029063">
    <property type="entry name" value="SAM-dependent_MTases_sf"/>
</dbReference>
<evidence type="ECO:0000256" key="6">
    <source>
        <dbReference type="ARBA" id="ARBA00022884"/>
    </source>
</evidence>
<dbReference type="CDD" id="cd02440">
    <property type="entry name" value="AdoMet_MTases"/>
    <property type="match status" value="1"/>
</dbReference>
<evidence type="ECO:0000256" key="7">
    <source>
        <dbReference type="PROSITE-ProRule" id="PRU01023"/>
    </source>
</evidence>
<feature type="binding site" evidence="7">
    <location>
        <position position="134"/>
    </location>
    <ligand>
        <name>S-adenosyl-L-methionine</name>
        <dbReference type="ChEBI" id="CHEBI:59789"/>
    </ligand>
</feature>
<dbReference type="CDD" id="cd21147">
    <property type="entry name" value="RsmF_methylt_CTD1"/>
    <property type="match status" value="1"/>
</dbReference>
<name>A0AAU9E8Q6_9FIRM</name>
<dbReference type="Pfam" id="PF17125">
    <property type="entry name" value="Methyltr_RsmF_N"/>
    <property type="match status" value="1"/>
</dbReference>
<dbReference type="EMBL" id="AP028654">
    <property type="protein sequence ID" value="BEP29833.1"/>
    <property type="molecule type" value="Genomic_DNA"/>
</dbReference>
<evidence type="ECO:0000313" key="10">
    <source>
        <dbReference type="Proteomes" id="UP001321786"/>
    </source>
</evidence>
<evidence type="ECO:0000256" key="2">
    <source>
        <dbReference type="ARBA" id="ARBA00022490"/>
    </source>
</evidence>
<feature type="domain" description="SAM-dependent MTase RsmB/NOP-type" evidence="8">
    <location>
        <begin position="23"/>
        <end position="291"/>
    </location>
</feature>
<dbReference type="KEGG" id="hprf:HLPR_21640"/>
<dbReference type="InterPro" id="IPR001678">
    <property type="entry name" value="MeTrfase_RsmB-F_NOP2_dom"/>
</dbReference>
<accession>A0AAU9E8Q6</accession>
<dbReference type="GO" id="GO:0008173">
    <property type="term" value="F:RNA methyltransferase activity"/>
    <property type="evidence" value="ECO:0007669"/>
    <property type="project" value="InterPro"/>
</dbReference>
<feature type="binding site" evidence="7">
    <location>
        <begin position="110"/>
        <end position="116"/>
    </location>
    <ligand>
        <name>S-adenosyl-L-methionine</name>
        <dbReference type="ChEBI" id="CHEBI:59789"/>
    </ligand>
</feature>
<dbReference type="PROSITE" id="PS01153">
    <property type="entry name" value="NOL1_NOP2_SUN"/>
    <property type="match status" value="1"/>
</dbReference>
<keyword evidence="4 7" id="KW-0808">Transferase</keyword>
<dbReference type="InterPro" id="IPR031340">
    <property type="entry name" value="RsmF_methylt_CI"/>
</dbReference>
<dbReference type="InterPro" id="IPR027391">
    <property type="entry name" value="Nol1_Nop2_Fmu_2"/>
</dbReference>
<dbReference type="InterPro" id="IPR049560">
    <property type="entry name" value="MeTrfase_RsmB-F_NOP2_cat"/>
</dbReference>
<dbReference type="NCBIfam" id="TIGR00446">
    <property type="entry name" value="nop2p"/>
    <property type="match status" value="1"/>
</dbReference>
<dbReference type="SUPFAM" id="SSF53335">
    <property type="entry name" value="S-adenosyl-L-methionine-dependent methyltransferases"/>
    <property type="match status" value="1"/>
</dbReference>
<feature type="active site" description="Nucleophile" evidence="7">
    <location>
        <position position="232"/>
    </location>
</feature>
<feature type="binding site" evidence="7">
    <location>
        <position position="179"/>
    </location>
    <ligand>
        <name>S-adenosyl-L-methionine</name>
        <dbReference type="ChEBI" id="CHEBI:59789"/>
    </ligand>
</feature>
<dbReference type="PANTHER" id="PTHR22807">
    <property type="entry name" value="NOP2 YEAST -RELATED NOL1/NOP2/FMU SUN DOMAIN-CONTAINING"/>
    <property type="match status" value="1"/>
</dbReference>
<dbReference type="Proteomes" id="UP001321786">
    <property type="component" value="Chromosome"/>
</dbReference>
<keyword evidence="3 7" id="KW-0489">Methyltransferase</keyword>
<dbReference type="PANTHER" id="PTHR22807:SF30">
    <property type="entry name" value="28S RRNA (CYTOSINE(4447)-C(5))-METHYLTRANSFERASE-RELATED"/>
    <property type="match status" value="1"/>
</dbReference>
<comment type="similarity">
    <text evidence="1 7">Belongs to the class I-like SAM-binding methyltransferase superfamily. RsmB/NOP family.</text>
</comment>
<organism evidence="9 10">
    <name type="scientific">Helicovermis profundi</name>
    <dbReference type="NCBI Taxonomy" id="3065157"/>
    <lineage>
        <taxon>Bacteria</taxon>
        <taxon>Bacillati</taxon>
        <taxon>Bacillota</taxon>
        <taxon>Clostridia</taxon>
        <taxon>Helicovermis</taxon>
    </lineage>
</organism>
<comment type="caution">
    <text evidence="7">Lacks conserved residue(s) required for the propagation of feature annotation.</text>
</comment>
<reference evidence="9 10" key="1">
    <citation type="submission" date="2023-08" db="EMBL/GenBank/DDBJ databases">
        <title>Helicovermis profunda gen. nov., sp. nov., a novel mesophilic, fermentative bacterium within the Bacillota from a deep-sea hydrothermal vent chimney.</title>
        <authorList>
            <person name="Miyazaki U."/>
            <person name="Mizutani D."/>
            <person name="Hashimoto Y."/>
            <person name="Tame A."/>
            <person name="Sawayama S."/>
            <person name="Miyazaki J."/>
            <person name="Takai K."/>
            <person name="Nakagawa S."/>
        </authorList>
    </citation>
    <scope>NUCLEOTIDE SEQUENCE [LARGE SCALE GENOMIC DNA]</scope>
    <source>
        <strain evidence="9 10">S502</strain>
    </source>
</reference>
<dbReference type="GO" id="GO:0008757">
    <property type="term" value="F:S-adenosylmethionine-dependent methyltransferase activity"/>
    <property type="evidence" value="ECO:0007669"/>
    <property type="project" value="InterPro"/>
</dbReference>
<dbReference type="Gene3D" id="3.40.50.150">
    <property type="entry name" value="Vaccinia Virus protein VP39"/>
    <property type="match status" value="1"/>
</dbReference>
<dbReference type="Gene3D" id="2.30.130.60">
    <property type="match status" value="1"/>
</dbReference>
<keyword evidence="5 7" id="KW-0949">S-adenosyl-L-methionine</keyword>
<keyword evidence="10" id="KW-1185">Reference proteome</keyword>
<dbReference type="InterPro" id="IPR031341">
    <property type="entry name" value="Methyltr_RsmF_N"/>
</dbReference>